<dbReference type="Proteomes" id="UP000197394">
    <property type="component" value="Unassembled WGS sequence"/>
</dbReference>
<protein>
    <submittedName>
        <fullName evidence="1">Uncharacterized protein</fullName>
    </submittedName>
</protein>
<reference evidence="2 4" key="2">
    <citation type="submission" date="2017-09" db="EMBL/GenBank/DDBJ databases">
        <title>Draft genome of Acinetobacter baumannii strain I43, a mercury resistant bacteria.</title>
        <authorList>
            <person name="Siqueira K.A."/>
            <person name="Mello I.S."/>
            <person name="Mendes T.A."/>
            <person name="Soares M.A."/>
        </authorList>
    </citation>
    <scope>NUCLEOTIDE SEQUENCE [LARGE SCALE GENOMIC DNA]</scope>
    <source>
        <strain evidence="2 4">I43</strain>
    </source>
</reference>
<evidence type="ECO:0000313" key="4">
    <source>
        <dbReference type="Proteomes" id="UP000223291"/>
    </source>
</evidence>
<organism evidence="1 3">
    <name type="scientific">Acinetobacter baumannii</name>
    <dbReference type="NCBI Taxonomy" id="470"/>
    <lineage>
        <taxon>Bacteria</taxon>
        <taxon>Pseudomonadati</taxon>
        <taxon>Pseudomonadota</taxon>
        <taxon>Gammaproteobacteria</taxon>
        <taxon>Moraxellales</taxon>
        <taxon>Moraxellaceae</taxon>
        <taxon>Acinetobacter</taxon>
        <taxon>Acinetobacter calcoaceticus/baumannii complex</taxon>
    </lineage>
</organism>
<dbReference type="AlphaFoldDB" id="A0A246A044"/>
<evidence type="ECO:0000313" key="1">
    <source>
        <dbReference type="EMBL" id="OWK66013.1"/>
    </source>
</evidence>
<proteinExistence type="predicted"/>
<accession>A0A246A044</accession>
<dbReference type="EMBL" id="NXDV01000028">
    <property type="protein sequence ID" value="PHQ01078.1"/>
    <property type="molecule type" value="Genomic_DNA"/>
</dbReference>
<name>A0A246A044_ACIBA</name>
<gene>
    <name evidence="1" type="ORF">CBE85_13505</name>
    <name evidence="2" type="ORF">CPI82_19335</name>
</gene>
<reference evidence="1 3" key="1">
    <citation type="submission" date="2017-05" db="EMBL/GenBank/DDBJ databases">
        <title>Draft genome sequence of MDR A. baumannii AB360.</title>
        <authorList>
            <person name="Wareham D.W."/>
            <person name="Bean D.C."/>
        </authorList>
    </citation>
    <scope>NUCLEOTIDE SEQUENCE [LARGE SCALE GENOMIC DNA]</scope>
    <source>
        <strain evidence="1 3">AB360</strain>
    </source>
</reference>
<dbReference type="EMBL" id="NGKM01000014">
    <property type="protein sequence ID" value="OWK66013.1"/>
    <property type="molecule type" value="Genomic_DNA"/>
</dbReference>
<sequence>MLKQQDIDHKPNLRLTVEAMLYRMWVKCPWLDLPPD</sequence>
<evidence type="ECO:0000313" key="2">
    <source>
        <dbReference type="EMBL" id="PHQ01078.1"/>
    </source>
</evidence>
<evidence type="ECO:0000313" key="3">
    <source>
        <dbReference type="Proteomes" id="UP000197394"/>
    </source>
</evidence>
<dbReference type="Proteomes" id="UP000223291">
    <property type="component" value="Unassembled WGS sequence"/>
</dbReference>
<comment type="caution">
    <text evidence="1">The sequence shown here is derived from an EMBL/GenBank/DDBJ whole genome shotgun (WGS) entry which is preliminary data.</text>
</comment>